<name>A0A2G9SA01_AQUCT</name>
<keyword evidence="3" id="KW-0472">Membrane</keyword>
<accession>A0A2G9SA01</accession>
<keyword evidence="8" id="KW-1185">Reference proteome</keyword>
<feature type="chain" id="PRO_5013674919" description="Immunoglobulin domain-containing protein" evidence="5">
    <location>
        <begin position="24"/>
        <end position="158"/>
    </location>
</feature>
<reference evidence="8" key="1">
    <citation type="journal article" date="2017" name="Nat. Commun.">
        <title>The North American bullfrog draft genome provides insight into hormonal regulation of long noncoding RNA.</title>
        <authorList>
            <person name="Hammond S.A."/>
            <person name="Warren R.L."/>
            <person name="Vandervalk B.P."/>
            <person name="Kucuk E."/>
            <person name="Khan H."/>
            <person name="Gibb E.A."/>
            <person name="Pandoh P."/>
            <person name="Kirk H."/>
            <person name="Zhao Y."/>
            <person name="Jones M."/>
            <person name="Mungall A.J."/>
            <person name="Coope R."/>
            <person name="Pleasance S."/>
            <person name="Moore R.A."/>
            <person name="Holt R.A."/>
            <person name="Round J.M."/>
            <person name="Ohora S."/>
            <person name="Walle B.V."/>
            <person name="Veldhoen N."/>
            <person name="Helbing C.C."/>
            <person name="Birol I."/>
        </authorList>
    </citation>
    <scope>NUCLEOTIDE SEQUENCE [LARGE SCALE GENOMIC DNA]</scope>
</reference>
<sequence length="158" mass="17544">MNDFCCSMMVLLHLSILFNLSYAGITNVTATEGSNVTLQLDEKGQKRDITWVTAGGNHFATTKPDETILIRDTRYTGRLHALKDGSLLMIKLTMEDQGMYRANIRLVDGSTGGQNFNLSVTESNLSNGASSRHSSRYVLPWMFLGCLMMEATTLTILR</sequence>
<dbReference type="SUPFAM" id="SSF48726">
    <property type="entry name" value="Immunoglobulin"/>
    <property type="match status" value="1"/>
</dbReference>
<evidence type="ECO:0000256" key="1">
    <source>
        <dbReference type="ARBA" id="ARBA00004370"/>
    </source>
</evidence>
<dbReference type="PANTHER" id="PTHR12080">
    <property type="entry name" value="SIGNALING LYMPHOCYTIC ACTIVATION MOLECULE"/>
    <property type="match status" value="1"/>
</dbReference>
<evidence type="ECO:0000259" key="6">
    <source>
        <dbReference type="SMART" id="SM00409"/>
    </source>
</evidence>
<dbReference type="InterPro" id="IPR015631">
    <property type="entry name" value="CD2/SLAM_rcpt"/>
</dbReference>
<dbReference type="Gene3D" id="2.60.40.10">
    <property type="entry name" value="Immunoglobulins"/>
    <property type="match status" value="1"/>
</dbReference>
<gene>
    <name evidence="7" type="ORF">AB205_0068270</name>
</gene>
<dbReference type="InterPro" id="IPR013783">
    <property type="entry name" value="Ig-like_fold"/>
</dbReference>
<dbReference type="InterPro" id="IPR003599">
    <property type="entry name" value="Ig_sub"/>
</dbReference>
<protein>
    <recommendedName>
        <fullName evidence="6">Immunoglobulin domain-containing protein</fullName>
    </recommendedName>
</protein>
<dbReference type="InterPro" id="IPR036179">
    <property type="entry name" value="Ig-like_dom_sf"/>
</dbReference>
<dbReference type="EMBL" id="KV925812">
    <property type="protein sequence ID" value="PIO36914.1"/>
    <property type="molecule type" value="Genomic_DNA"/>
</dbReference>
<dbReference type="AlphaFoldDB" id="A0A2G9SA01"/>
<evidence type="ECO:0000256" key="2">
    <source>
        <dbReference type="ARBA" id="ARBA00022729"/>
    </source>
</evidence>
<dbReference type="Proteomes" id="UP000228934">
    <property type="component" value="Unassembled WGS sequence"/>
</dbReference>
<evidence type="ECO:0000313" key="8">
    <source>
        <dbReference type="Proteomes" id="UP000228934"/>
    </source>
</evidence>
<proteinExistence type="predicted"/>
<evidence type="ECO:0000256" key="5">
    <source>
        <dbReference type="SAM" id="SignalP"/>
    </source>
</evidence>
<dbReference type="OrthoDB" id="9909525at2759"/>
<evidence type="ECO:0000256" key="4">
    <source>
        <dbReference type="ARBA" id="ARBA00023180"/>
    </source>
</evidence>
<dbReference type="GO" id="GO:0016020">
    <property type="term" value="C:membrane"/>
    <property type="evidence" value="ECO:0007669"/>
    <property type="project" value="UniProtKB-SubCell"/>
</dbReference>
<comment type="subcellular location">
    <subcellularLocation>
        <location evidence="1">Membrane</location>
    </subcellularLocation>
</comment>
<dbReference type="SMART" id="SM00409">
    <property type="entry name" value="IG"/>
    <property type="match status" value="1"/>
</dbReference>
<feature type="domain" description="Immunoglobulin" evidence="6">
    <location>
        <begin position="25"/>
        <end position="121"/>
    </location>
</feature>
<feature type="signal peptide" evidence="5">
    <location>
        <begin position="1"/>
        <end position="23"/>
    </location>
</feature>
<organism evidence="7 8">
    <name type="scientific">Aquarana catesbeiana</name>
    <name type="common">American bullfrog</name>
    <name type="synonym">Rana catesbeiana</name>
    <dbReference type="NCBI Taxonomy" id="8400"/>
    <lineage>
        <taxon>Eukaryota</taxon>
        <taxon>Metazoa</taxon>
        <taxon>Chordata</taxon>
        <taxon>Craniata</taxon>
        <taxon>Vertebrata</taxon>
        <taxon>Euteleostomi</taxon>
        <taxon>Amphibia</taxon>
        <taxon>Batrachia</taxon>
        <taxon>Anura</taxon>
        <taxon>Neobatrachia</taxon>
        <taxon>Ranoidea</taxon>
        <taxon>Ranidae</taxon>
        <taxon>Aquarana</taxon>
    </lineage>
</organism>
<dbReference type="PANTHER" id="PTHR12080:SF55">
    <property type="entry name" value="LYMPHOCYTE FUNCTION-ASSOCIATED ANTIGEN 3"/>
    <property type="match status" value="1"/>
</dbReference>
<keyword evidence="2 5" id="KW-0732">Signal</keyword>
<evidence type="ECO:0000313" key="7">
    <source>
        <dbReference type="EMBL" id="PIO36914.1"/>
    </source>
</evidence>
<evidence type="ECO:0000256" key="3">
    <source>
        <dbReference type="ARBA" id="ARBA00023136"/>
    </source>
</evidence>
<keyword evidence="4" id="KW-0325">Glycoprotein</keyword>